<name>F0ULE4_AJEC8</name>
<organism evidence="2">
    <name type="scientific">Ajellomyces capsulatus (strain H88)</name>
    <name type="common">Darling's disease fungus</name>
    <name type="synonym">Histoplasma capsulatum</name>
    <dbReference type="NCBI Taxonomy" id="544711"/>
    <lineage>
        <taxon>Eukaryota</taxon>
        <taxon>Fungi</taxon>
        <taxon>Dikarya</taxon>
        <taxon>Ascomycota</taxon>
        <taxon>Pezizomycotina</taxon>
        <taxon>Eurotiomycetes</taxon>
        <taxon>Eurotiomycetidae</taxon>
        <taxon>Onygenales</taxon>
        <taxon>Ajellomycetaceae</taxon>
        <taxon>Histoplasma</taxon>
    </lineage>
</organism>
<evidence type="ECO:0000313" key="1">
    <source>
        <dbReference type="EMBL" id="EGC46214.1"/>
    </source>
</evidence>
<proteinExistence type="predicted"/>
<evidence type="ECO:0000313" key="2">
    <source>
        <dbReference type="Proteomes" id="UP000008142"/>
    </source>
</evidence>
<dbReference type="Proteomes" id="UP000008142">
    <property type="component" value="Unassembled WGS sequence"/>
</dbReference>
<accession>F0ULE4</accession>
<dbReference type="EMBL" id="DS990639">
    <property type="protein sequence ID" value="EGC46214.1"/>
    <property type="molecule type" value="Genomic_DNA"/>
</dbReference>
<sequence length="135" mass="14652">MLVIISSYIGPGVGNMINVSMTTNEPGRPPGNLTSIRTVLPFNLEPGKSSSLMSHGVFGPNPKHQNNVDMHCPSISPVLSESFGTFSIRGSDCEPKDLFIQSVARIRGSEHYKICDAKTEVNNELFGTARSLFVQ</sequence>
<dbReference type="AlphaFoldDB" id="F0ULE4"/>
<reference evidence="2" key="1">
    <citation type="submission" date="2008-07" db="EMBL/GenBank/DDBJ databases">
        <title>Annotation of Ajellomyces capsulatus strain H88.</title>
        <authorList>
            <person name="Champion M."/>
            <person name="Cuomo C."/>
            <person name="Ma L.-J."/>
            <person name="Henn M.R."/>
            <person name="Sil A."/>
            <person name="Goldman B."/>
            <person name="Young S.K."/>
            <person name="Kodira C.D."/>
            <person name="Zeng Q."/>
            <person name="Koehrsen M."/>
            <person name="Alvarado L."/>
            <person name="Berlin A."/>
            <person name="Borenstein D."/>
            <person name="Chen Z."/>
            <person name="Engels R."/>
            <person name="Freedman E."/>
            <person name="Gellesch M."/>
            <person name="Goldberg J."/>
            <person name="Griggs A."/>
            <person name="Gujja S."/>
            <person name="Heiman D."/>
            <person name="Hepburn T."/>
            <person name="Howarth C."/>
            <person name="Jen D."/>
            <person name="Larson L."/>
            <person name="Lewis B."/>
            <person name="Mehta T."/>
            <person name="Park D."/>
            <person name="Pearson M."/>
            <person name="Roberts A."/>
            <person name="Saif S."/>
            <person name="Shea T."/>
            <person name="Shenoy N."/>
            <person name="Sisk P."/>
            <person name="Stolte C."/>
            <person name="Sykes S."/>
            <person name="Walk T."/>
            <person name="White J."/>
            <person name="Yandava C."/>
            <person name="Klein B."/>
            <person name="McEwen J.G."/>
            <person name="Puccia R."/>
            <person name="Goldman G.H."/>
            <person name="Felipe M.S."/>
            <person name="Nino-Vega G."/>
            <person name="San-Blas G."/>
            <person name="Taylor J."/>
            <person name="Mendoza L."/>
            <person name="Galagan J."/>
            <person name="Nusbaum C."/>
            <person name="Birren B."/>
        </authorList>
    </citation>
    <scope>NUCLEOTIDE SEQUENCE [LARGE SCALE GENOMIC DNA]</scope>
    <source>
        <strain evidence="2">H88</strain>
    </source>
</reference>
<protein>
    <submittedName>
        <fullName evidence="1">Predicted protein</fullName>
    </submittedName>
</protein>
<dbReference type="HOGENOM" id="CLU_1885166_0_0_1"/>
<gene>
    <name evidence="1" type="ORF">HCEG_05429</name>
</gene>